<name>A0A2P5I2A2_DIAHE</name>
<gene>
    <name evidence="4" type="ORF">DHEL01_v204979</name>
</gene>
<dbReference type="AlphaFoldDB" id="A0A2P5I2A2"/>
<dbReference type="PANTHER" id="PTHR24126">
    <property type="entry name" value="ANKYRIN REPEAT, PH AND SEC7 DOMAIN CONTAINING PROTEIN SECG-RELATED"/>
    <property type="match status" value="1"/>
</dbReference>
<keyword evidence="1" id="KW-0677">Repeat</keyword>
<dbReference type="SUPFAM" id="SSF48403">
    <property type="entry name" value="Ankyrin repeat"/>
    <property type="match status" value="1"/>
</dbReference>
<dbReference type="InParanoid" id="A0A2P5I2A2"/>
<keyword evidence="5" id="KW-1185">Reference proteome</keyword>
<sequence length="390" mass="43701">MAMSAKKNRKSQNYLGRLPAEVFCVVVEDDSLSMHDLAALARTCQICYTRTNPLLYKKHVKETGGIAILWAVAEKRFGTITKFLENGADINNDSMFLAYVNRGHEFSSWPVVFRFHDCSIFTPLALAASLGLDSMVHFLLDNGADIEKGGKGLCECCDDENPIVLAFPPIQAKGQWEGDADFRMDVEFGLCWTPLHFALCRGHELTAMFLLGRGANPRVTCPCEDGPWSALHTATRKGHLRIIDYLLDNHLVDINAAGHEGVTPFFLAFYERNYALANKYLQRGADINAVWHSSNGGWTAFAIACAREDFATARDLLRHGADHDFVLHDDTNGSEWTALGLIYGNTFGDYLRMTGYNSTMNGPTRTVERRLLEEMIIQSRVNREVDRLLH</sequence>
<evidence type="ECO:0000313" key="5">
    <source>
        <dbReference type="Proteomes" id="UP000094444"/>
    </source>
</evidence>
<reference evidence="4" key="1">
    <citation type="submission" date="2017-09" db="EMBL/GenBank/DDBJ databases">
        <title>Polyketide synthases of a Diaporthe helianthi virulent isolate.</title>
        <authorList>
            <person name="Baroncelli R."/>
        </authorList>
    </citation>
    <scope>NUCLEOTIDE SEQUENCE [LARGE SCALE GENOMIC DNA]</scope>
    <source>
        <strain evidence="4">7/96</strain>
    </source>
</reference>
<evidence type="ECO:0000256" key="3">
    <source>
        <dbReference type="PROSITE-ProRule" id="PRU00023"/>
    </source>
</evidence>
<feature type="repeat" description="ANK" evidence="3">
    <location>
        <begin position="119"/>
        <end position="151"/>
    </location>
</feature>
<dbReference type="STRING" id="158607.A0A2P5I2A2"/>
<protein>
    <recommendedName>
        <fullName evidence="6">Ankyrin repeat protein</fullName>
    </recommendedName>
</protein>
<dbReference type="SMART" id="SM00248">
    <property type="entry name" value="ANK"/>
    <property type="match status" value="6"/>
</dbReference>
<dbReference type="PROSITE" id="PS50088">
    <property type="entry name" value="ANK_REPEAT"/>
    <property type="match status" value="1"/>
</dbReference>
<evidence type="ECO:0000313" key="4">
    <source>
        <dbReference type="EMBL" id="POS76614.1"/>
    </source>
</evidence>
<evidence type="ECO:0008006" key="6">
    <source>
        <dbReference type="Google" id="ProtNLM"/>
    </source>
</evidence>
<keyword evidence="2 3" id="KW-0040">ANK repeat</keyword>
<dbReference type="Pfam" id="PF12796">
    <property type="entry name" value="Ank_2"/>
    <property type="match status" value="1"/>
</dbReference>
<comment type="caution">
    <text evidence="4">The sequence shown here is derived from an EMBL/GenBank/DDBJ whole genome shotgun (WGS) entry which is preliminary data.</text>
</comment>
<organism evidence="4 5">
    <name type="scientific">Diaporthe helianthi</name>
    <dbReference type="NCBI Taxonomy" id="158607"/>
    <lineage>
        <taxon>Eukaryota</taxon>
        <taxon>Fungi</taxon>
        <taxon>Dikarya</taxon>
        <taxon>Ascomycota</taxon>
        <taxon>Pezizomycotina</taxon>
        <taxon>Sordariomycetes</taxon>
        <taxon>Sordariomycetidae</taxon>
        <taxon>Diaporthales</taxon>
        <taxon>Diaporthaceae</taxon>
        <taxon>Diaporthe</taxon>
    </lineage>
</organism>
<dbReference type="OrthoDB" id="341259at2759"/>
<proteinExistence type="predicted"/>
<dbReference type="PROSITE" id="PS50297">
    <property type="entry name" value="ANK_REP_REGION"/>
    <property type="match status" value="1"/>
</dbReference>
<dbReference type="Gene3D" id="1.25.40.20">
    <property type="entry name" value="Ankyrin repeat-containing domain"/>
    <property type="match status" value="2"/>
</dbReference>
<evidence type="ECO:0000256" key="1">
    <source>
        <dbReference type="ARBA" id="ARBA00022737"/>
    </source>
</evidence>
<evidence type="ECO:0000256" key="2">
    <source>
        <dbReference type="ARBA" id="ARBA00023043"/>
    </source>
</evidence>
<dbReference type="Pfam" id="PF00023">
    <property type="entry name" value="Ank"/>
    <property type="match status" value="1"/>
</dbReference>
<dbReference type="InterPro" id="IPR036770">
    <property type="entry name" value="Ankyrin_rpt-contain_sf"/>
</dbReference>
<dbReference type="EMBL" id="MAVT02000349">
    <property type="protein sequence ID" value="POS76614.1"/>
    <property type="molecule type" value="Genomic_DNA"/>
</dbReference>
<dbReference type="InterPro" id="IPR002110">
    <property type="entry name" value="Ankyrin_rpt"/>
</dbReference>
<accession>A0A2P5I2A2</accession>
<dbReference type="Proteomes" id="UP000094444">
    <property type="component" value="Unassembled WGS sequence"/>
</dbReference>